<protein>
    <recommendedName>
        <fullName evidence="5">TIGR02186 family protein</fullName>
    </recommendedName>
</protein>
<reference evidence="3 4" key="1">
    <citation type="submission" date="2018-04" db="EMBL/GenBank/DDBJ databases">
        <title>Pelagivirga bohaiensis gen. nov., sp. nov., a bacterium isolated from the Bohai Sea.</title>
        <authorList>
            <person name="Ji X."/>
        </authorList>
    </citation>
    <scope>NUCLEOTIDE SEQUENCE [LARGE SCALE GENOMIC DNA]</scope>
    <source>
        <strain evidence="3 4">BH-SD19</strain>
    </source>
</reference>
<evidence type="ECO:0000313" key="3">
    <source>
        <dbReference type="EMBL" id="PVA09335.1"/>
    </source>
</evidence>
<organism evidence="3 4">
    <name type="scientific">Pelagivirga sediminicola</name>
    <dbReference type="NCBI Taxonomy" id="2170575"/>
    <lineage>
        <taxon>Bacteria</taxon>
        <taxon>Pseudomonadati</taxon>
        <taxon>Pseudomonadota</taxon>
        <taxon>Alphaproteobacteria</taxon>
        <taxon>Rhodobacterales</taxon>
        <taxon>Paracoccaceae</taxon>
        <taxon>Pelagivirga</taxon>
    </lineage>
</organism>
<dbReference type="EMBL" id="QCYH01000009">
    <property type="protein sequence ID" value="PVA09335.1"/>
    <property type="molecule type" value="Genomic_DNA"/>
</dbReference>
<feature type="signal peptide" evidence="2">
    <location>
        <begin position="1"/>
        <end position="19"/>
    </location>
</feature>
<evidence type="ECO:0000256" key="2">
    <source>
        <dbReference type="SAM" id="SignalP"/>
    </source>
</evidence>
<dbReference type="OrthoDB" id="9815212at2"/>
<keyword evidence="1" id="KW-0472">Membrane</keyword>
<dbReference type="Proteomes" id="UP000244446">
    <property type="component" value="Unassembled WGS sequence"/>
</dbReference>
<evidence type="ECO:0008006" key="5">
    <source>
        <dbReference type="Google" id="ProtNLM"/>
    </source>
</evidence>
<proteinExistence type="predicted"/>
<keyword evidence="1" id="KW-1133">Transmembrane helix</keyword>
<evidence type="ECO:0000313" key="4">
    <source>
        <dbReference type="Proteomes" id="UP000244446"/>
    </source>
</evidence>
<comment type="caution">
    <text evidence="3">The sequence shown here is derived from an EMBL/GenBank/DDBJ whole genome shotgun (WGS) entry which is preliminary data.</text>
</comment>
<evidence type="ECO:0000256" key="1">
    <source>
        <dbReference type="SAM" id="Phobius"/>
    </source>
</evidence>
<gene>
    <name evidence="3" type="ORF">DC366_14535</name>
</gene>
<name>A0A2T7G4J5_9RHOB</name>
<dbReference type="AlphaFoldDB" id="A0A2T7G4J5"/>
<sequence>MIRRLAAVLLILACLPAAAEEVVLGLSQNSISIDTTFSGSQILLFGAIKREEAIPLDQLGVVVAIAGPSQPLDVRRKERRFGIWVNVDTVEVDSAPSFYAVATSGPWSHVLSQVEDLRHKISIPRAIRSVGAPSSVEDAQAFTDAVIRIRTRSGAYQMREGAVELSEQTLFRTSIDLPSNLTEGDYATRIFLTRNGNVVSQYETVIDVRKVGMERWLFELSREQAVIYGLMSLAIAIFAGWGASAMFGLLRRG</sequence>
<dbReference type="InterPro" id="IPR019088">
    <property type="entry name" value="CHP02186-rel_TM"/>
</dbReference>
<feature type="transmembrane region" description="Helical" evidence="1">
    <location>
        <begin position="225"/>
        <end position="250"/>
    </location>
</feature>
<keyword evidence="2" id="KW-0732">Signal</keyword>
<keyword evidence="1" id="KW-0812">Transmembrane</keyword>
<keyword evidence="4" id="KW-1185">Reference proteome</keyword>
<dbReference type="Pfam" id="PF09608">
    <property type="entry name" value="Alph_Pro_TM"/>
    <property type="match status" value="1"/>
</dbReference>
<dbReference type="RefSeq" id="WP_108692954.1">
    <property type="nucleotide sequence ID" value="NZ_QCYH01000009.1"/>
</dbReference>
<accession>A0A2T7G4J5</accession>
<feature type="chain" id="PRO_5015425804" description="TIGR02186 family protein" evidence="2">
    <location>
        <begin position="20"/>
        <end position="253"/>
    </location>
</feature>